<accession>A0A1Z4VRT0</accession>
<dbReference type="KEGG" id="ttc:FOKN1_1736"/>
<dbReference type="OrthoDB" id="9782855at2"/>
<evidence type="ECO:0000256" key="3">
    <source>
        <dbReference type="ARBA" id="ARBA00022679"/>
    </source>
</evidence>
<evidence type="ECO:0000313" key="8">
    <source>
        <dbReference type="Proteomes" id="UP000218765"/>
    </source>
</evidence>
<keyword evidence="4" id="KW-0949">S-adenosyl-L-methionine</keyword>
<keyword evidence="8" id="KW-1185">Reference proteome</keyword>
<dbReference type="InterPro" id="IPR029063">
    <property type="entry name" value="SAM-dependent_MTases_sf"/>
</dbReference>
<protein>
    <submittedName>
        <fullName evidence="7">Cyclopropane-fatty-acyl-phospholipid synthase</fullName>
    </submittedName>
</protein>
<comment type="similarity">
    <text evidence="1">Belongs to the CFA/CMAS family.</text>
</comment>
<keyword evidence="3" id="KW-0808">Transferase</keyword>
<dbReference type="GO" id="GO:0008610">
    <property type="term" value="P:lipid biosynthetic process"/>
    <property type="evidence" value="ECO:0007669"/>
    <property type="project" value="InterPro"/>
</dbReference>
<dbReference type="RefSeq" id="WP_096366245.1">
    <property type="nucleotide sequence ID" value="NZ_AP018052.1"/>
</dbReference>
<dbReference type="AlphaFoldDB" id="A0A1Z4VRT0"/>
<dbReference type="InterPro" id="IPR003333">
    <property type="entry name" value="CMAS"/>
</dbReference>
<organism evidence="7 8">
    <name type="scientific">Thiohalobacter thiocyanaticus</name>
    <dbReference type="NCBI Taxonomy" id="585455"/>
    <lineage>
        <taxon>Bacteria</taxon>
        <taxon>Pseudomonadati</taxon>
        <taxon>Pseudomonadota</taxon>
        <taxon>Gammaproteobacteria</taxon>
        <taxon>Thiohalobacterales</taxon>
        <taxon>Thiohalobacteraceae</taxon>
        <taxon>Thiohalobacter</taxon>
    </lineage>
</organism>
<keyword evidence="5" id="KW-0443">Lipid metabolism</keyword>
<name>A0A1Z4VRT0_9GAMM</name>
<dbReference type="PANTHER" id="PTHR43667:SF2">
    <property type="entry name" value="FATTY ACID C-METHYL TRANSFERASE"/>
    <property type="match status" value="1"/>
</dbReference>
<dbReference type="SUPFAM" id="SSF53335">
    <property type="entry name" value="S-adenosyl-L-methionine-dependent methyltransferases"/>
    <property type="match status" value="1"/>
</dbReference>
<gene>
    <name evidence="7" type="ORF">FOKN1_1736</name>
</gene>
<evidence type="ECO:0000256" key="2">
    <source>
        <dbReference type="ARBA" id="ARBA00022603"/>
    </source>
</evidence>
<dbReference type="CDD" id="cd02440">
    <property type="entry name" value="AdoMet_MTases"/>
    <property type="match status" value="1"/>
</dbReference>
<proteinExistence type="inferred from homology"/>
<dbReference type="PIRSF" id="PIRSF003085">
    <property type="entry name" value="CMAS"/>
    <property type="match status" value="1"/>
</dbReference>
<feature type="active site" evidence="6">
    <location>
        <position position="386"/>
    </location>
</feature>
<evidence type="ECO:0000256" key="5">
    <source>
        <dbReference type="ARBA" id="ARBA00023098"/>
    </source>
</evidence>
<dbReference type="InterPro" id="IPR050723">
    <property type="entry name" value="CFA/CMAS"/>
</dbReference>
<dbReference type="Pfam" id="PF02353">
    <property type="entry name" value="CMAS"/>
    <property type="match status" value="1"/>
</dbReference>
<reference evidence="7 8" key="1">
    <citation type="submission" date="2017-05" db="EMBL/GenBank/DDBJ databases">
        <title>Thiocyanate degradation by Thiohalobacter thiocyanaticus FOKN1.</title>
        <authorList>
            <person name="Oshiki M."/>
            <person name="Fukushima T."/>
            <person name="Kawano S."/>
            <person name="Nakagawa J."/>
        </authorList>
    </citation>
    <scope>NUCLEOTIDE SEQUENCE [LARGE SCALE GENOMIC DNA]</scope>
    <source>
        <strain evidence="7 8">FOKN1</strain>
    </source>
</reference>
<evidence type="ECO:0000313" key="7">
    <source>
        <dbReference type="EMBL" id="BAZ94122.1"/>
    </source>
</evidence>
<dbReference type="GO" id="GO:0032259">
    <property type="term" value="P:methylation"/>
    <property type="evidence" value="ECO:0007669"/>
    <property type="project" value="UniProtKB-KW"/>
</dbReference>
<sequence>MTTEKVLRLEPQLQQLPVALRLLLPLLRAIRIGSLRLELADGRRFDFIGEQEGPAGVMRLQRPARFSLRLIANAGMGLAQAYLRGDWSSTRLADTLQVLALNERHMRAAFPGRQTLAGLDRLQHRLRANTRRGSRRNIRRHYDLGNDFYRLWLDPGMTYSGARFARPDEALEAAQTRKYAELLDSLHAAPGDHILEIGCGWGGFVEYAGRRGHRVTGITLSPAQYEYARARIAAAGLNTRVELRLQDYRDVRGRFDHVVSIEMFEAVGTEYWPDFFTSVFNCLRPGGRAALQVITIDPAVFARYVRRADFIQKYIFPGGMLPSVPVFAAHAARAGFQISRCEFRGEDYARTLRHWDHRFMLNRNRVREQGFDDRFVRLWHYYLAYCEAGFMTGRIDLMQTTLIRPPCP</sequence>
<dbReference type="Proteomes" id="UP000218765">
    <property type="component" value="Chromosome"/>
</dbReference>
<evidence type="ECO:0000256" key="1">
    <source>
        <dbReference type="ARBA" id="ARBA00010815"/>
    </source>
</evidence>
<dbReference type="EMBL" id="AP018052">
    <property type="protein sequence ID" value="BAZ94122.1"/>
    <property type="molecule type" value="Genomic_DNA"/>
</dbReference>
<dbReference type="PANTHER" id="PTHR43667">
    <property type="entry name" value="CYCLOPROPANE-FATTY-ACYL-PHOSPHOLIPID SYNTHASE"/>
    <property type="match status" value="1"/>
</dbReference>
<evidence type="ECO:0000256" key="4">
    <source>
        <dbReference type="ARBA" id="ARBA00022691"/>
    </source>
</evidence>
<dbReference type="GO" id="GO:0008168">
    <property type="term" value="F:methyltransferase activity"/>
    <property type="evidence" value="ECO:0007669"/>
    <property type="project" value="UniProtKB-KW"/>
</dbReference>
<keyword evidence="2" id="KW-0489">Methyltransferase</keyword>
<dbReference type="Gene3D" id="3.40.50.150">
    <property type="entry name" value="Vaccinia Virus protein VP39"/>
    <property type="match status" value="1"/>
</dbReference>
<evidence type="ECO:0000256" key="6">
    <source>
        <dbReference type="PIRSR" id="PIRSR003085-1"/>
    </source>
</evidence>